<reference evidence="13" key="1">
    <citation type="submission" date="2018-12" db="EMBL/GenBank/DDBJ databases">
        <authorList>
            <person name="Yazar S."/>
        </authorList>
    </citation>
    <scope>NUCLEOTIDE SEQUENCE [LARGE SCALE GENOMIC DNA]</scope>
</reference>
<dbReference type="GO" id="GO:0036064">
    <property type="term" value="C:ciliary basal body"/>
    <property type="evidence" value="ECO:0007669"/>
    <property type="project" value="InterPro"/>
</dbReference>
<evidence type="ECO:0000256" key="9">
    <source>
        <dbReference type="ARBA" id="ARBA00061100"/>
    </source>
</evidence>
<keyword evidence="6" id="KW-0969">Cilium</keyword>
<evidence type="ECO:0000256" key="2">
    <source>
        <dbReference type="ARBA" id="ARBA00022473"/>
    </source>
</evidence>
<dbReference type="GeneTree" id="ENSGT00640000091535"/>
<dbReference type="InterPro" id="IPR016024">
    <property type="entry name" value="ARM-type_fold"/>
</dbReference>
<evidence type="ECO:0000256" key="10">
    <source>
        <dbReference type="ARBA" id="ARBA00064355"/>
    </source>
</evidence>
<dbReference type="GO" id="GO:0010457">
    <property type="term" value="P:centriole-centriole cohesion"/>
    <property type="evidence" value="ECO:0007669"/>
    <property type="project" value="TreeGrafter"/>
</dbReference>
<evidence type="ECO:0000256" key="8">
    <source>
        <dbReference type="ARBA" id="ARBA00023273"/>
    </source>
</evidence>
<dbReference type="InterPro" id="IPR011989">
    <property type="entry name" value="ARM-like"/>
</dbReference>
<dbReference type="PANTHER" id="PTHR31691">
    <property type="entry name" value="ROTATIN"/>
    <property type="match status" value="1"/>
</dbReference>
<keyword evidence="3" id="KW-0963">Cytoplasm</keyword>
<dbReference type="GO" id="GO:0005814">
    <property type="term" value="C:centriole"/>
    <property type="evidence" value="ECO:0007669"/>
    <property type="project" value="TreeGrafter"/>
</dbReference>
<name>A0A4X2LKP9_VOMUR</name>
<keyword evidence="8" id="KW-0966">Cell projection</keyword>
<dbReference type="SUPFAM" id="SSF48371">
    <property type="entry name" value="ARM repeat"/>
    <property type="match status" value="1"/>
</dbReference>
<dbReference type="FunFam" id="1.25.10.10:FF:000811">
    <property type="entry name" value="rotatin isoform X1"/>
    <property type="match status" value="1"/>
</dbReference>
<dbReference type="InterPro" id="IPR030791">
    <property type="entry name" value="Rotatin"/>
</dbReference>
<keyword evidence="2" id="KW-0217">Developmental protein</keyword>
<dbReference type="AlphaFoldDB" id="A0A4X2LKP9"/>
<keyword evidence="5" id="KW-0007">Acetylation</keyword>
<protein>
    <recommendedName>
        <fullName evidence="11">Rotatin</fullName>
    </recommendedName>
</protein>
<dbReference type="GO" id="GO:0032053">
    <property type="term" value="P:ciliary basal body organization"/>
    <property type="evidence" value="ECO:0007669"/>
    <property type="project" value="TreeGrafter"/>
</dbReference>
<dbReference type="GO" id="GO:0007099">
    <property type="term" value="P:centriole replication"/>
    <property type="evidence" value="ECO:0007669"/>
    <property type="project" value="TreeGrafter"/>
</dbReference>
<evidence type="ECO:0000256" key="4">
    <source>
        <dbReference type="ARBA" id="ARBA00022553"/>
    </source>
</evidence>
<evidence type="ECO:0000256" key="7">
    <source>
        <dbReference type="ARBA" id="ARBA00023212"/>
    </source>
</evidence>
<comment type="similarity">
    <text evidence="9">Belongs to the rotatin family.</text>
</comment>
<comment type="subcellular location">
    <subcellularLocation>
        <location evidence="1">Cytoplasm</location>
        <location evidence="1">Cytoskeleton</location>
        <location evidence="1">Cilium basal body</location>
    </subcellularLocation>
</comment>
<keyword evidence="7" id="KW-0206">Cytoskeleton</keyword>
<evidence type="ECO:0000313" key="12">
    <source>
        <dbReference type="Ensembl" id="ENSVURP00010025629.1"/>
    </source>
</evidence>
<organism evidence="12 13">
    <name type="scientific">Vombatus ursinus</name>
    <name type="common">Common wombat</name>
    <dbReference type="NCBI Taxonomy" id="29139"/>
    <lineage>
        <taxon>Eukaryota</taxon>
        <taxon>Metazoa</taxon>
        <taxon>Chordata</taxon>
        <taxon>Craniata</taxon>
        <taxon>Vertebrata</taxon>
        <taxon>Euteleostomi</taxon>
        <taxon>Mammalia</taxon>
        <taxon>Metatheria</taxon>
        <taxon>Diprotodontia</taxon>
        <taxon>Vombatidae</taxon>
        <taxon>Vombatus</taxon>
    </lineage>
</organism>
<evidence type="ECO:0000256" key="1">
    <source>
        <dbReference type="ARBA" id="ARBA00004120"/>
    </source>
</evidence>
<keyword evidence="13" id="KW-1185">Reference proteome</keyword>
<evidence type="ECO:0000256" key="6">
    <source>
        <dbReference type="ARBA" id="ARBA00023069"/>
    </source>
</evidence>
<proteinExistence type="inferred from homology"/>
<dbReference type="Gene3D" id="1.25.10.10">
    <property type="entry name" value="Leucine-rich Repeat Variant"/>
    <property type="match status" value="2"/>
</dbReference>
<evidence type="ECO:0000256" key="3">
    <source>
        <dbReference type="ARBA" id="ARBA00022490"/>
    </source>
</evidence>
<evidence type="ECO:0000256" key="5">
    <source>
        <dbReference type="ARBA" id="ARBA00022990"/>
    </source>
</evidence>
<accession>A0A4X2LKP9</accession>
<dbReference type="GO" id="GO:0005813">
    <property type="term" value="C:centrosome"/>
    <property type="evidence" value="ECO:0007669"/>
    <property type="project" value="InterPro"/>
</dbReference>
<dbReference type="PANTHER" id="PTHR31691:SF1">
    <property type="entry name" value="ROTATIN"/>
    <property type="match status" value="1"/>
</dbReference>
<evidence type="ECO:0000256" key="11">
    <source>
        <dbReference type="ARBA" id="ARBA00069542"/>
    </source>
</evidence>
<reference evidence="12" key="2">
    <citation type="submission" date="2025-08" db="UniProtKB">
        <authorList>
            <consortium name="Ensembl"/>
        </authorList>
    </citation>
    <scope>IDENTIFICATION</scope>
</reference>
<dbReference type="Proteomes" id="UP000314987">
    <property type="component" value="Unassembled WGS sequence"/>
</dbReference>
<sequence length="379" mass="42605">SYEKQSSKDTLKKFAISALVSLLAVSKRAQKYAWNAGLIDSCIEQMKHIHAQLNLDSLKPRKRGPKRKENGFRKELNIVMQMLRNCLYQNSEYKATALQAHLVPLIHSFWPWFLLDDSLMKVALQLLCVYTANYPAGCSSLCGASCVQYPGQPAFRGTPSNSLMLCILKWVSHMTSENPTIQQLAFTLLANVALSHDCKGVIQKSNFLQNFLSLTLPKGENKCLPDLAILWLKFLLNISSDEDGQQMILKLTGCSDLLVEMSKYKHKNTPHLPLLILHNICFSPTNKPKILAHDKVISLLSTCLESDNRNVQRIGAAALWALIYNNHKAKATLKTPSIIRKVDKAYASAKKTISDPDANSLNVYYLKCLENLVHFLLFT</sequence>
<dbReference type="STRING" id="29139.ENSVURP00010025629"/>
<dbReference type="OMA" id="NDECKAV"/>
<comment type="subunit">
    <text evidence="10">Interacts with PPP1R35; this interaction allows the mutual recruitment to the centriole.</text>
</comment>
<dbReference type="Ensembl" id="ENSVURT00010029181.1">
    <property type="protein sequence ID" value="ENSVURP00010025629.1"/>
    <property type="gene ID" value="ENSVURG00010019623.1"/>
</dbReference>
<reference evidence="12" key="3">
    <citation type="submission" date="2025-09" db="UniProtKB">
        <authorList>
            <consortium name="Ensembl"/>
        </authorList>
    </citation>
    <scope>IDENTIFICATION</scope>
</reference>
<keyword evidence="4" id="KW-0597">Phosphoprotein</keyword>
<evidence type="ECO:0000313" key="13">
    <source>
        <dbReference type="Proteomes" id="UP000314987"/>
    </source>
</evidence>